<dbReference type="PANTHER" id="PTHR46832">
    <property type="entry name" value="5'-METHYLTHIOADENOSINE/S-ADENOSYLHOMOCYSTEINE NUCLEOSIDASE"/>
    <property type="match status" value="1"/>
</dbReference>
<evidence type="ECO:0000256" key="5">
    <source>
        <dbReference type="ARBA" id="ARBA00023167"/>
    </source>
</evidence>
<dbReference type="Gene3D" id="3.40.50.1580">
    <property type="entry name" value="Nucleoside phosphorylase domain"/>
    <property type="match status" value="1"/>
</dbReference>
<dbReference type="NCBIfam" id="TIGR01704">
    <property type="entry name" value="MTA_SAH-Nsdase"/>
    <property type="match status" value="1"/>
</dbReference>
<reference evidence="7 8" key="1">
    <citation type="submission" date="2014-09" db="EMBL/GenBank/DDBJ databases">
        <title>Sporocytophaga myxococcoides PG-01 genome sequencing.</title>
        <authorList>
            <person name="Liu L."/>
            <person name="Gao P.J."/>
            <person name="Chen G.J."/>
            <person name="Wang L.S."/>
        </authorList>
    </citation>
    <scope>NUCLEOTIDE SEQUENCE [LARGE SCALE GENOMIC DNA]</scope>
    <source>
        <strain evidence="7 8">PG-01</strain>
    </source>
</reference>
<keyword evidence="3" id="KW-0028">Amino-acid biosynthesis</keyword>
<dbReference type="Proteomes" id="UP000030185">
    <property type="component" value="Unassembled WGS sequence"/>
</dbReference>
<evidence type="ECO:0000313" key="7">
    <source>
        <dbReference type="EMBL" id="GAL82908.1"/>
    </source>
</evidence>
<dbReference type="EMBL" id="BBLT01000001">
    <property type="protein sequence ID" value="GAL82908.1"/>
    <property type="molecule type" value="Genomic_DNA"/>
</dbReference>
<accession>A0A098L9S8</accession>
<dbReference type="GO" id="GO:0008930">
    <property type="term" value="F:methylthioadenosine nucleosidase activity"/>
    <property type="evidence" value="ECO:0007669"/>
    <property type="project" value="InterPro"/>
</dbReference>
<evidence type="ECO:0000256" key="1">
    <source>
        <dbReference type="ARBA" id="ARBA00004945"/>
    </source>
</evidence>
<dbReference type="GO" id="GO:0019284">
    <property type="term" value="P:L-methionine salvage from S-adenosylmethionine"/>
    <property type="evidence" value="ECO:0007669"/>
    <property type="project" value="TreeGrafter"/>
</dbReference>
<dbReference type="CDD" id="cd09008">
    <property type="entry name" value="MTAN"/>
    <property type="match status" value="1"/>
</dbReference>
<name>A0A098L9S8_9BACT</name>
<dbReference type="GO" id="GO:0019509">
    <property type="term" value="P:L-methionine salvage from methylthioadenosine"/>
    <property type="evidence" value="ECO:0007669"/>
    <property type="project" value="UniProtKB-UniPathway"/>
</dbReference>
<keyword evidence="5" id="KW-0486">Methionine biosynthesis</keyword>
<dbReference type="eggNOG" id="COG0775">
    <property type="taxonomic scope" value="Bacteria"/>
</dbReference>
<dbReference type="GO" id="GO:0005829">
    <property type="term" value="C:cytosol"/>
    <property type="evidence" value="ECO:0007669"/>
    <property type="project" value="TreeGrafter"/>
</dbReference>
<dbReference type="Pfam" id="PF01048">
    <property type="entry name" value="PNP_UDP_1"/>
    <property type="match status" value="1"/>
</dbReference>
<dbReference type="AlphaFoldDB" id="A0A098L9S8"/>
<comment type="caution">
    <text evidence="7">The sequence shown here is derived from an EMBL/GenBank/DDBJ whole genome shotgun (WGS) entry which is preliminary data.</text>
</comment>
<comment type="pathway">
    <text evidence="1">Amino-acid biosynthesis; L-methionine biosynthesis via salvage pathway; S-methyl-5-thio-alpha-D-ribose 1-phosphate from S-methyl-5'-thioadenosine (hydrolase route): step 1/2.</text>
</comment>
<keyword evidence="4" id="KW-0378">Hydrolase</keyword>
<evidence type="ECO:0000313" key="8">
    <source>
        <dbReference type="Proteomes" id="UP000030185"/>
    </source>
</evidence>
<dbReference type="SUPFAM" id="SSF53167">
    <property type="entry name" value="Purine and uridine phosphorylases"/>
    <property type="match status" value="1"/>
</dbReference>
<dbReference type="EC" id="3.2.2.9" evidence="2"/>
<gene>
    <name evidence="7" type="ORF">MYP_134</name>
</gene>
<evidence type="ECO:0000256" key="3">
    <source>
        <dbReference type="ARBA" id="ARBA00022605"/>
    </source>
</evidence>
<dbReference type="PANTHER" id="PTHR46832:SF1">
    <property type="entry name" value="5'-METHYLTHIOADENOSINE_S-ADENOSYLHOMOCYSTEINE NUCLEOSIDASE"/>
    <property type="match status" value="1"/>
</dbReference>
<protein>
    <recommendedName>
        <fullName evidence="2">adenosylhomocysteine nucleosidase</fullName>
        <ecNumber evidence="2">3.2.2.9</ecNumber>
    </recommendedName>
</protein>
<dbReference type="InterPro" id="IPR010049">
    <property type="entry name" value="MTA_SAH_Nsdase"/>
</dbReference>
<sequence>MPEEIELIISNMNIESVYESGRRNFYKGTLNGNECVVALSRIGKVASSVTAAIMIERFGIDRLIVAGVAGAVNTKLKVGDIVVATEATQHDLDARPLFPQFEAPLLDKAIFPCHDSLVCFAVSCCEEFLQDDFQKYINEEYIQQFSLNSPAVYSGQICCGDQFIGSAQQLNKIQKELPDALCVEMEGGAVGQICYEFNIPYIVVRTISDSANDHAPIDFSKYIENVAKYYTLGVVSKILSKINE</sequence>
<proteinExistence type="predicted"/>
<dbReference type="GO" id="GO:0009164">
    <property type="term" value="P:nucleoside catabolic process"/>
    <property type="evidence" value="ECO:0007669"/>
    <property type="project" value="InterPro"/>
</dbReference>
<organism evidence="7 8">
    <name type="scientific">Sporocytophaga myxococcoides</name>
    <dbReference type="NCBI Taxonomy" id="153721"/>
    <lineage>
        <taxon>Bacteria</taxon>
        <taxon>Pseudomonadati</taxon>
        <taxon>Bacteroidota</taxon>
        <taxon>Cytophagia</taxon>
        <taxon>Cytophagales</taxon>
        <taxon>Cytophagaceae</taxon>
        <taxon>Sporocytophaga</taxon>
    </lineage>
</organism>
<evidence type="ECO:0000256" key="4">
    <source>
        <dbReference type="ARBA" id="ARBA00022801"/>
    </source>
</evidence>
<dbReference type="NCBIfam" id="NF004079">
    <property type="entry name" value="PRK05584.1"/>
    <property type="match status" value="1"/>
</dbReference>
<dbReference type="STRING" id="153721.MYP_134"/>
<feature type="domain" description="Nucleoside phosphorylase" evidence="6">
    <location>
        <begin position="1"/>
        <end position="217"/>
    </location>
</feature>
<dbReference type="GO" id="GO:0008782">
    <property type="term" value="F:adenosylhomocysteine nucleosidase activity"/>
    <property type="evidence" value="ECO:0007669"/>
    <property type="project" value="UniProtKB-EC"/>
</dbReference>
<dbReference type="InterPro" id="IPR035994">
    <property type="entry name" value="Nucleoside_phosphorylase_sf"/>
</dbReference>
<evidence type="ECO:0000259" key="6">
    <source>
        <dbReference type="Pfam" id="PF01048"/>
    </source>
</evidence>
<dbReference type="InterPro" id="IPR000845">
    <property type="entry name" value="Nucleoside_phosphorylase_d"/>
</dbReference>
<keyword evidence="8" id="KW-1185">Reference proteome</keyword>
<dbReference type="UniPathway" id="UPA00904">
    <property type="reaction ID" value="UER00871"/>
</dbReference>
<evidence type="ECO:0000256" key="2">
    <source>
        <dbReference type="ARBA" id="ARBA00011974"/>
    </source>
</evidence>